<dbReference type="AlphaFoldDB" id="A0A165FMR5"/>
<evidence type="ECO:0000313" key="2">
    <source>
        <dbReference type="EMBL" id="KZV89245.1"/>
    </source>
</evidence>
<reference evidence="2 3" key="1">
    <citation type="journal article" date="2016" name="Mol. Biol. Evol.">
        <title>Comparative Genomics of Early-Diverging Mushroom-Forming Fungi Provides Insights into the Origins of Lignocellulose Decay Capabilities.</title>
        <authorList>
            <person name="Nagy L.G."/>
            <person name="Riley R."/>
            <person name="Tritt A."/>
            <person name="Adam C."/>
            <person name="Daum C."/>
            <person name="Floudas D."/>
            <person name="Sun H."/>
            <person name="Yadav J.S."/>
            <person name="Pangilinan J."/>
            <person name="Larsson K.H."/>
            <person name="Matsuura K."/>
            <person name="Barry K."/>
            <person name="Labutti K."/>
            <person name="Kuo R."/>
            <person name="Ohm R.A."/>
            <person name="Bhattacharya S.S."/>
            <person name="Shirouzu T."/>
            <person name="Yoshinaga Y."/>
            <person name="Martin F.M."/>
            <person name="Grigoriev I.V."/>
            <person name="Hibbett D.S."/>
        </authorList>
    </citation>
    <scope>NUCLEOTIDE SEQUENCE [LARGE SCALE GENOMIC DNA]</scope>
    <source>
        <strain evidence="2 3">HHB12029</strain>
    </source>
</reference>
<dbReference type="InParanoid" id="A0A165FMR5"/>
<accession>A0A165FMR5</accession>
<name>A0A165FMR5_EXIGL</name>
<protein>
    <submittedName>
        <fullName evidence="2">Uncharacterized protein</fullName>
    </submittedName>
</protein>
<sequence>MSSTRDASWSVSPGTFVCLELDMGASVAPLRDIQTSLEAKQSEVHKIMAIVNEVHRDRVEVMLVDVFNPSTHPTHLPKPCVPLMHWSPSRQPRNSLAVFPFQRYDFHVSKLHPLASDCAPARFEDVLFETRIMNLAVALHGRRRWLTAAQRWDLEEAVMTMYAEKDADALSLGLSSAMDGEDTCDVTDVVLPRVQLWADFELKDCSPAARLQDDLRALDELELRKIERDEALNDRQRALEIKAALLAEVYSSLPRRGETIKKFLRRTFVGTALPVIENSDDDGQSSAEGHGHGHDYEPQAEQDTTSTSLMSSCREFVRKRTISVR</sequence>
<feature type="compositionally biased region" description="Polar residues" evidence="1">
    <location>
        <begin position="301"/>
        <end position="310"/>
    </location>
</feature>
<evidence type="ECO:0000256" key="1">
    <source>
        <dbReference type="SAM" id="MobiDB-lite"/>
    </source>
</evidence>
<keyword evidence="3" id="KW-1185">Reference proteome</keyword>
<organism evidence="2 3">
    <name type="scientific">Exidia glandulosa HHB12029</name>
    <dbReference type="NCBI Taxonomy" id="1314781"/>
    <lineage>
        <taxon>Eukaryota</taxon>
        <taxon>Fungi</taxon>
        <taxon>Dikarya</taxon>
        <taxon>Basidiomycota</taxon>
        <taxon>Agaricomycotina</taxon>
        <taxon>Agaricomycetes</taxon>
        <taxon>Auriculariales</taxon>
        <taxon>Exidiaceae</taxon>
        <taxon>Exidia</taxon>
    </lineage>
</organism>
<dbReference type="Proteomes" id="UP000077266">
    <property type="component" value="Unassembled WGS sequence"/>
</dbReference>
<evidence type="ECO:0000313" key="3">
    <source>
        <dbReference type="Proteomes" id="UP000077266"/>
    </source>
</evidence>
<proteinExistence type="predicted"/>
<dbReference type="EMBL" id="KV426078">
    <property type="protein sequence ID" value="KZV89245.1"/>
    <property type="molecule type" value="Genomic_DNA"/>
</dbReference>
<gene>
    <name evidence="2" type="ORF">EXIGLDRAFT_751266</name>
</gene>
<feature type="region of interest" description="Disordered" evidence="1">
    <location>
        <begin position="275"/>
        <end position="310"/>
    </location>
</feature>